<evidence type="ECO:0000313" key="2">
    <source>
        <dbReference type="Proteomes" id="UP000075884"/>
    </source>
</evidence>
<sequence length="40" mass="4608">MLVVARWKRREACRFCIETLGSFQDHHPRSAPSSVRGGHE</sequence>
<dbReference type="VEuPathDB" id="VectorBase:ADIR014923"/>
<dbReference type="EnsemblMetazoa" id="ADIR014923-RA">
    <property type="protein sequence ID" value="ADIR014923-PA"/>
    <property type="gene ID" value="ADIR014923"/>
</dbReference>
<dbReference type="Proteomes" id="UP000075884">
    <property type="component" value="Unassembled WGS sequence"/>
</dbReference>
<reference evidence="1" key="2">
    <citation type="submission" date="2020-05" db="UniProtKB">
        <authorList>
            <consortium name="EnsemblMetazoa"/>
        </authorList>
    </citation>
    <scope>IDENTIFICATION</scope>
    <source>
        <strain evidence="1">WRAIR2</strain>
    </source>
</reference>
<evidence type="ECO:0000313" key="1">
    <source>
        <dbReference type="EnsemblMetazoa" id="ADIR014923-PA"/>
    </source>
</evidence>
<name>A0A182NYM9_9DIPT</name>
<reference evidence="2" key="1">
    <citation type="submission" date="2013-03" db="EMBL/GenBank/DDBJ databases">
        <title>The Genome Sequence of Anopheles dirus WRAIR2.</title>
        <authorList>
            <consortium name="The Broad Institute Genomics Platform"/>
            <person name="Neafsey D.E."/>
            <person name="Walton C."/>
            <person name="Walker B."/>
            <person name="Young S.K."/>
            <person name="Zeng Q."/>
            <person name="Gargeya S."/>
            <person name="Fitzgerald M."/>
            <person name="Haas B."/>
            <person name="Abouelleil A."/>
            <person name="Allen A.W."/>
            <person name="Alvarado L."/>
            <person name="Arachchi H.M."/>
            <person name="Berlin A.M."/>
            <person name="Chapman S.B."/>
            <person name="Gainer-Dewar J."/>
            <person name="Goldberg J."/>
            <person name="Griggs A."/>
            <person name="Gujja S."/>
            <person name="Hansen M."/>
            <person name="Howarth C."/>
            <person name="Imamovic A."/>
            <person name="Ireland A."/>
            <person name="Larimer J."/>
            <person name="McCowan C."/>
            <person name="Murphy C."/>
            <person name="Pearson M."/>
            <person name="Poon T.W."/>
            <person name="Priest M."/>
            <person name="Roberts A."/>
            <person name="Saif S."/>
            <person name="Shea T."/>
            <person name="Sisk P."/>
            <person name="Sykes S."/>
            <person name="Wortman J."/>
            <person name="Nusbaum C."/>
            <person name="Birren B."/>
        </authorList>
    </citation>
    <scope>NUCLEOTIDE SEQUENCE [LARGE SCALE GENOMIC DNA]</scope>
    <source>
        <strain evidence="2">WRAIR2</strain>
    </source>
</reference>
<organism evidence="1 2">
    <name type="scientific">Anopheles dirus</name>
    <dbReference type="NCBI Taxonomy" id="7168"/>
    <lineage>
        <taxon>Eukaryota</taxon>
        <taxon>Metazoa</taxon>
        <taxon>Ecdysozoa</taxon>
        <taxon>Arthropoda</taxon>
        <taxon>Hexapoda</taxon>
        <taxon>Insecta</taxon>
        <taxon>Pterygota</taxon>
        <taxon>Neoptera</taxon>
        <taxon>Endopterygota</taxon>
        <taxon>Diptera</taxon>
        <taxon>Nematocera</taxon>
        <taxon>Culicoidea</taxon>
        <taxon>Culicidae</taxon>
        <taxon>Anophelinae</taxon>
        <taxon>Anopheles</taxon>
    </lineage>
</organism>
<protein>
    <submittedName>
        <fullName evidence="1">Uncharacterized protein</fullName>
    </submittedName>
</protein>
<dbReference type="AlphaFoldDB" id="A0A182NYM9"/>
<proteinExistence type="predicted"/>
<accession>A0A182NYM9</accession>
<keyword evidence="2" id="KW-1185">Reference proteome</keyword>